<name>A0A2S0KLG5_9FIRM</name>
<dbReference type="PANTHER" id="PTHR45947">
    <property type="entry name" value="SULFOQUINOVOSYL TRANSFERASE SQD2"/>
    <property type="match status" value="1"/>
</dbReference>
<keyword evidence="3" id="KW-1185">Reference proteome</keyword>
<dbReference type="Proteomes" id="UP000237947">
    <property type="component" value="Chromosome"/>
</dbReference>
<protein>
    <recommendedName>
        <fullName evidence="1">Glycosyl transferase family 1 domain-containing protein</fullName>
    </recommendedName>
</protein>
<dbReference type="CDD" id="cd03801">
    <property type="entry name" value="GT4_PimA-like"/>
    <property type="match status" value="1"/>
</dbReference>
<evidence type="ECO:0000313" key="3">
    <source>
        <dbReference type="Proteomes" id="UP000237947"/>
    </source>
</evidence>
<feature type="domain" description="Glycosyl transferase family 1" evidence="1">
    <location>
        <begin position="205"/>
        <end position="349"/>
    </location>
</feature>
<dbReference type="EMBL" id="CP027226">
    <property type="protein sequence ID" value="AVM41847.1"/>
    <property type="molecule type" value="Genomic_DNA"/>
</dbReference>
<evidence type="ECO:0000313" key="2">
    <source>
        <dbReference type="EMBL" id="AVM41847.1"/>
    </source>
</evidence>
<dbReference type="Pfam" id="PF00534">
    <property type="entry name" value="Glycos_transf_1"/>
    <property type="match status" value="1"/>
</dbReference>
<gene>
    <name evidence="2" type="ORF">C5Q98_00750</name>
</gene>
<organism evidence="2 3">
    <name type="scientific">Fastidiosipila sanguinis</name>
    <dbReference type="NCBI Taxonomy" id="236753"/>
    <lineage>
        <taxon>Bacteria</taxon>
        <taxon>Bacillati</taxon>
        <taxon>Bacillota</taxon>
        <taxon>Clostridia</taxon>
        <taxon>Eubacteriales</taxon>
        <taxon>Oscillospiraceae</taxon>
        <taxon>Fastidiosipila</taxon>
    </lineage>
</organism>
<dbReference type="AlphaFoldDB" id="A0A2S0KLG5"/>
<dbReference type="Gene3D" id="3.40.50.2000">
    <property type="entry name" value="Glycogen Phosphorylase B"/>
    <property type="match status" value="2"/>
</dbReference>
<dbReference type="SUPFAM" id="SSF53756">
    <property type="entry name" value="UDP-Glycosyltransferase/glycogen phosphorylase"/>
    <property type="match status" value="1"/>
</dbReference>
<accession>A0A2S0KLG5</accession>
<dbReference type="InterPro" id="IPR001296">
    <property type="entry name" value="Glyco_trans_1"/>
</dbReference>
<proteinExistence type="predicted"/>
<dbReference type="RefSeq" id="WP_106011835.1">
    <property type="nucleotide sequence ID" value="NZ_CP027226.1"/>
</dbReference>
<dbReference type="InterPro" id="IPR050194">
    <property type="entry name" value="Glycosyltransferase_grp1"/>
</dbReference>
<dbReference type="OrthoDB" id="9772485at2"/>
<evidence type="ECO:0000259" key="1">
    <source>
        <dbReference type="Pfam" id="PF00534"/>
    </source>
</evidence>
<dbReference type="GO" id="GO:0016757">
    <property type="term" value="F:glycosyltransferase activity"/>
    <property type="evidence" value="ECO:0007669"/>
    <property type="project" value="InterPro"/>
</dbReference>
<sequence length="389" mass="44949">MSNLVIFNWGYYPAKTYGGPAISIENIVRTLINEFESITVICNAHELNSSEKIEGIEANSICKGLYGENILYLDEEHKNVGFIKEKLAFLGSVDLIYVNSFFAWKQLSMANKLRKIYGANMLIAPRGELEKNALAIKAPKKKIYNAILRNFLNRDDIFFHATNELEKENIKRHLKIKDERVLILDNIPSLPSENFYEKLNKTKLENHLDLVFISRIQSKKNLKYALECLEDIPEEITIKFDIYGPIENEEYFDECKAVAQKLPDNINVNYKGLVSHEDVFNTFSKYDLFFFPTLSENFGHVIAEALASKVLVLTSDQTPWNDINMTNAGRAIPLESKTEFSKYISDLAKVTDLEYKNYRDQGLEYLEGKLNTDVIKDKYRREFKNITKQ</sequence>
<reference evidence="3" key="1">
    <citation type="submission" date="2018-02" db="EMBL/GenBank/DDBJ databases">
        <authorList>
            <person name="Holder M.E."/>
            <person name="Ajami N.J."/>
            <person name="Petrosino J.F."/>
        </authorList>
    </citation>
    <scope>NUCLEOTIDE SEQUENCE [LARGE SCALE GENOMIC DNA]</scope>
    <source>
        <strain evidence="3">CCUG 47711</strain>
    </source>
</reference>
<dbReference type="KEGG" id="fsa:C5Q98_00750"/>
<dbReference type="PANTHER" id="PTHR45947:SF3">
    <property type="entry name" value="SULFOQUINOVOSYL TRANSFERASE SQD2"/>
    <property type="match status" value="1"/>
</dbReference>